<protein>
    <recommendedName>
        <fullName evidence="7">Xylanolytic transcriptional activator regulatory domain-containing protein</fullName>
    </recommendedName>
</protein>
<keyword evidence="3" id="KW-0805">Transcription regulation</keyword>
<sequence length="875" mass="97614">MSMDNNEVSMEDNELEPENDIEPTGSEDQDQTNSSVSGSHDHANNENLYMDTQALDALSQAAGIATSEFRQSNLELRQAPQDSTATHYAQGQAMAPGFNRLPSTYASASGQLSPPSSNIAQNVTDNWSAYNANFSPMDTMDYDIPWDQVADIGEWTTLDFNYPDSLQIPSTGFDMFSYNTQIPTWSPNAGYVQLDGPHWPTDKYDTLSGQTLNSGPVLPRISADFGQSSLQSQALSSSESFNTPIATPQSGPQSLPPSRHTQNNTSSNVALDDARQEQMLKNSGPWPTHWNPSKPDNLMGFPNMDQTPPDVFEAENFAHVESLSQKVYDDISRCFTTVSSNQSLFKKFRDSNLPPLAAFDCFIQLYFEYFQPMYPLLHQPTFNPSQAHFVLILAIVSIGCRYSRSKEARKCAIPLSELTRRALLQTIEMDNSNARKTWYTQAQLLNNLSMLYSGDKRFLEVAQADWGALIVQTRRNNSLKEPVRPINPDLEPLSGAELDAKWIQWRNEEARTRLAYVVWALDSQLCMFFDIHSSMDIIEVQRKLPIREDVWEAATAEAWRPLYLKYQFQIPDIHTALSDLKSRRGISSAVGDLARIQVGQAIFATIWEARRAFKNPLIQHLSPVAEPRRRWQLQDEWRCMLETLAAHPLVAEESSPMASTVRNQTHHITLLIYAPLTELLAFAGAEVYSSDKKEVIHQKLLAWLHDDDGRVARRAVLHAAIVFTFVRSATGGIGAAANKKSNFFEPFALLISTLTLWVYVQLQPTLDAPGQTRIRRRSTAGGAAGVDRVGEEKQRTVRLDRAKEEAVVRLWVEEGADLRGHISDVGNITGPGAGQRLLSVACRTLVGMEAWPLSQGFAKVLSILGGKSTPGEKQG</sequence>
<accession>A0A6A6HH43</accession>
<dbReference type="EMBL" id="ML991781">
    <property type="protein sequence ID" value="KAF2237212.1"/>
    <property type="molecule type" value="Genomic_DNA"/>
</dbReference>
<dbReference type="PANTHER" id="PTHR47660">
    <property type="entry name" value="TRANSCRIPTION FACTOR WITH C2H2 AND ZN(2)-CYS(6) DNA BINDING DOMAIN (EUROFUNG)-RELATED-RELATED"/>
    <property type="match status" value="1"/>
</dbReference>
<keyword evidence="4" id="KW-0804">Transcription</keyword>
<feature type="region of interest" description="Disordered" evidence="6">
    <location>
        <begin position="1"/>
        <end position="44"/>
    </location>
</feature>
<feature type="region of interest" description="Disordered" evidence="6">
    <location>
        <begin position="232"/>
        <end position="266"/>
    </location>
</feature>
<evidence type="ECO:0000259" key="7">
    <source>
        <dbReference type="Pfam" id="PF04082"/>
    </source>
</evidence>
<evidence type="ECO:0000256" key="1">
    <source>
        <dbReference type="ARBA" id="ARBA00022723"/>
    </source>
</evidence>
<keyword evidence="9" id="KW-1185">Reference proteome</keyword>
<dbReference type="InterPro" id="IPR007219">
    <property type="entry name" value="XnlR_reg_dom"/>
</dbReference>
<evidence type="ECO:0000256" key="4">
    <source>
        <dbReference type="ARBA" id="ARBA00023163"/>
    </source>
</evidence>
<keyword evidence="1" id="KW-0479">Metal-binding</keyword>
<organism evidence="8 9">
    <name type="scientific">Viridothelium virens</name>
    <name type="common">Speckled blister lichen</name>
    <name type="synonym">Trypethelium virens</name>
    <dbReference type="NCBI Taxonomy" id="1048519"/>
    <lineage>
        <taxon>Eukaryota</taxon>
        <taxon>Fungi</taxon>
        <taxon>Dikarya</taxon>
        <taxon>Ascomycota</taxon>
        <taxon>Pezizomycotina</taxon>
        <taxon>Dothideomycetes</taxon>
        <taxon>Dothideomycetes incertae sedis</taxon>
        <taxon>Trypetheliales</taxon>
        <taxon>Trypetheliaceae</taxon>
        <taxon>Viridothelium</taxon>
    </lineage>
</organism>
<feature type="compositionally biased region" description="Polar residues" evidence="6">
    <location>
        <begin position="241"/>
        <end position="253"/>
    </location>
</feature>
<evidence type="ECO:0000256" key="6">
    <source>
        <dbReference type="SAM" id="MobiDB-lite"/>
    </source>
</evidence>
<evidence type="ECO:0000313" key="8">
    <source>
        <dbReference type="EMBL" id="KAF2237212.1"/>
    </source>
</evidence>
<gene>
    <name evidence="8" type="ORF">EV356DRAFT_511927</name>
</gene>
<dbReference type="GO" id="GO:0003677">
    <property type="term" value="F:DNA binding"/>
    <property type="evidence" value="ECO:0007669"/>
    <property type="project" value="InterPro"/>
</dbReference>
<dbReference type="Proteomes" id="UP000800092">
    <property type="component" value="Unassembled WGS sequence"/>
</dbReference>
<dbReference type="OrthoDB" id="3936621at2759"/>
<keyword evidence="2" id="KW-0862">Zinc</keyword>
<feature type="domain" description="Xylanolytic transcriptional activator regulatory" evidence="7">
    <location>
        <begin position="363"/>
        <end position="580"/>
    </location>
</feature>
<name>A0A6A6HH43_VIRVR</name>
<evidence type="ECO:0000256" key="3">
    <source>
        <dbReference type="ARBA" id="ARBA00023015"/>
    </source>
</evidence>
<evidence type="ECO:0000313" key="9">
    <source>
        <dbReference type="Proteomes" id="UP000800092"/>
    </source>
</evidence>
<reference evidence="8" key="1">
    <citation type="journal article" date="2020" name="Stud. Mycol.">
        <title>101 Dothideomycetes genomes: a test case for predicting lifestyles and emergence of pathogens.</title>
        <authorList>
            <person name="Haridas S."/>
            <person name="Albert R."/>
            <person name="Binder M."/>
            <person name="Bloem J."/>
            <person name="Labutti K."/>
            <person name="Salamov A."/>
            <person name="Andreopoulos B."/>
            <person name="Baker S."/>
            <person name="Barry K."/>
            <person name="Bills G."/>
            <person name="Bluhm B."/>
            <person name="Cannon C."/>
            <person name="Castanera R."/>
            <person name="Culley D."/>
            <person name="Daum C."/>
            <person name="Ezra D."/>
            <person name="Gonzalez J."/>
            <person name="Henrissat B."/>
            <person name="Kuo A."/>
            <person name="Liang C."/>
            <person name="Lipzen A."/>
            <person name="Lutzoni F."/>
            <person name="Magnuson J."/>
            <person name="Mondo S."/>
            <person name="Nolan M."/>
            <person name="Ohm R."/>
            <person name="Pangilinan J."/>
            <person name="Park H.-J."/>
            <person name="Ramirez L."/>
            <person name="Alfaro M."/>
            <person name="Sun H."/>
            <person name="Tritt A."/>
            <person name="Yoshinaga Y."/>
            <person name="Zwiers L.-H."/>
            <person name="Turgeon B."/>
            <person name="Goodwin S."/>
            <person name="Spatafora J."/>
            <person name="Crous P."/>
            <person name="Grigoriev I."/>
        </authorList>
    </citation>
    <scope>NUCLEOTIDE SEQUENCE</scope>
    <source>
        <strain evidence="8">Tuck. ex Michener</strain>
    </source>
</reference>
<dbReference type="Pfam" id="PF04082">
    <property type="entry name" value="Fungal_trans"/>
    <property type="match status" value="1"/>
</dbReference>
<dbReference type="GO" id="GO:0006351">
    <property type="term" value="P:DNA-templated transcription"/>
    <property type="evidence" value="ECO:0007669"/>
    <property type="project" value="InterPro"/>
</dbReference>
<proteinExistence type="predicted"/>
<feature type="compositionally biased region" description="Acidic residues" evidence="6">
    <location>
        <begin position="9"/>
        <end position="30"/>
    </location>
</feature>
<dbReference type="GO" id="GO:0008270">
    <property type="term" value="F:zinc ion binding"/>
    <property type="evidence" value="ECO:0007669"/>
    <property type="project" value="InterPro"/>
</dbReference>
<keyword evidence="5" id="KW-0539">Nucleus</keyword>
<dbReference type="PANTHER" id="PTHR47660:SF2">
    <property type="entry name" value="TRANSCRIPTION FACTOR WITH C2H2 AND ZN(2)-CYS(6) DNA BINDING DOMAIN (EUROFUNG)"/>
    <property type="match status" value="1"/>
</dbReference>
<dbReference type="AlphaFoldDB" id="A0A6A6HH43"/>
<dbReference type="CDD" id="cd12148">
    <property type="entry name" value="fungal_TF_MHR"/>
    <property type="match status" value="1"/>
</dbReference>
<feature type="region of interest" description="Disordered" evidence="6">
    <location>
        <begin position="281"/>
        <end position="300"/>
    </location>
</feature>
<evidence type="ECO:0000256" key="2">
    <source>
        <dbReference type="ARBA" id="ARBA00022833"/>
    </source>
</evidence>
<evidence type="ECO:0000256" key="5">
    <source>
        <dbReference type="ARBA" id="ARBA00023242"/>
    </source>
</evidence>